<feature type="region of interest" description="Disordered" evidence="2">
    <location>
        <begin position="1"/>
        <end position="33"/>
    </location>
</feature>
<feature type="region of interest" description="Disordered" evidence="2">
    <location>
        <begin position="253"/>
        <end position="273"/>
    </location>
</feature>
<dbReference type="EMBL" id="JBIMZQ010000041">
    <property type="protein sequence ID" value="KAL3660478.1"/>
    <property type="molecule type" value="Genomic_DNA"/>
</dbReference>
<evidence type="ECO:0000313" key="4">
    <source>
        <dbReference type="Proteomes" id="UP001632037"/>
    </source>
</evidence>
<gene>
    <name evidence="3" type="ORF">V7S43_014626</name>
</gene>
<keyword evidence="1" id="KW-0175">Coiled coil</keyword>
<sequence>MAPASPRSDAASGHDTDTPGAFQRGKRKYSHTTAAQRQTLLEWLELPGNFDLLTKPVSAVKMNNEQAIAAAASSSPPPPKRVKKTEGYRSLAQYMNRVGLTDWSEKTARSRFESFMSAYRKAKRQNPPDQLPTFYQRVDALFGPDGDRELARFRSESVGQRSEGSRSPLLTRESEAVFQELSVATPLARALSEDQDVSSPPRRRARLMETRPLAPVVPNVEVPEEQAPSSPVKEMTAIPTVNDQAVQPETQRLTTATSTVNDHAESQRVATLSDQLEGQRLAVKQQELELKQSELRAKQEESRQKLRAEVLTKLVEAGKSPAEVREYLAIMDPVDNPPSRH</sequence>
<dbReference type="Proteomes" id="UP001632037">
    <property type="component" value="Unassembled WGS sequence"/>
</dbReference>
<dbReference type="AlphaFoldDB" id="A0ABD3F0Z6"/>
<organism evidence="3 4">
    <name type="scientific">Phytophthora oleae</name>
    <dbReference type="NCBI Taxonomy" id="2107226"/>
    <lineage>
        <taxon>Eukaryota</taxon>
        <taxon>Sar</taxon>
        <taxon>Stramenopiles</taxon>
        <taxon>Oomycota</taxon>
        <taxon>Peronosporomycetes</taxon>
        <taxon>Peronosporales</taxon>
        <taxon>Peronosporaceae</taxon>
        <taxon>Phytophthora</taxon>
    </lineage>
</organism>
<comment type="caution">
    <text evidence="3">The sequence shown here is derived from an EMBL/GenBank/DDBJ whole genome shotgun (WGS) entry which is preliminary data.</text>
</comment>
<keyword evidence="4" id="KW-1185">Reference proteome</keyword>
<reference evidence="3 4" key="1">
    <citation type="submission" date="2024-09" db="EMBL/GenBank/DDBJ databases">
        <title>Genome sequencing and assembly of Phytophthora oleae, isolate VK10A, causative agent of rot of olive drupes.</title>
        <authorList>
            <person name="Conti Taguali S."/>
            <person name="Riolo M."/>
            <person name="La Spada F."/>
            <person name="Cacciola S.O."/>
            <person name="Dionisio G."/>
        </authorList>
    </citation>
    <scope>NUCLEOTIDE SEQUENCE [LARGE SCALE GENOMIC DNA]</scope>
    <source>
        <strain evidence="3 4">VK10A</strain>
    </source>
</reference>
<evidence type="ECO:0000313" key="3">
    <source>
        <dbReference type="EMBL" id="KAL3660478.1"/>
    </source>
</evidence>
<evidence type="ECO:0000256" key="2">
    <source>
        <dbReference type="SAM" id="MobiDB-lite"/>
    </source>
</evidence>
<feature type="coiled-coil region" evidence="1">
    <location>
        <begin position="276"/>
        <end position="305"/>
    </location>
</feature>
<name>A0ABD3F0Z6_9STRA</name>
<proteinExistence type="predicted"/>
<evidence type="ECO:0000256" key="1">
    <source>
        <dbReference type="SAM" id="Coils"/>
    </source>
</evidence>
<protein>
    <submittedName>
        <fullName evidence="3">Uncharacterized protein</fullName>
    </submittedName>
</protein>
<accession>A0ABD3F0Z6</accession>